<feature type="region of interest" description="Disordered" evidence="1">
    <location>
        <begin position="1"/>
        <end position="40"/>
    </location>
</feature>
<dbReference type="AlphaFoldDB" id="R0KKM8"/>
<proteinExistence type="predicted"/>
<gene>
    <name evidence="2" type="primary">HSWP8</name>
    <name evidence="2" type="ORF">NBO_1522g0001</name>
</gene>
<organism evidence="2 3">
    <name type="scientific">Nosema bombycis (strain CQ1 / CVCC 102059)</name>
    <name type="common">Microsporidian parasite</name>
    <name type="synonym">Pebrine of silkworm</name>
    <dbReference type="NCBI Taxonomy" id="578461"/>
    <lineage>
        <taxon>Eukaryota</taxon>
        <taxon>Fungi</taxon>
        <taxon>Fungi incertae sedis</taxon>
        <taxon>Microsporidia</taxon>
        <taxon>Nosematidae</taxon>
        <taxon>Nosema</taxon>
    </lineage>
</organism>
<sequence length="162" mass="18497">MSDNTNNADKKDKSNINEKDKKESSELTNEKMGNSSSFPIDLTLSDTLASSTIKSLEAPINPPIPEDSFSTLYDEFQNTIVECGFEDKIRFSNDFQPKDIKIRKEDRKYVVYGRMQQPTQDNSTTISYHSFEYIREFNRPIKNVEIEVGKGIASVYGEFGDL</sequence>
<evidence type="ECO:0000256" key="1">
    <source>
        <dbReference type="SAM" id="MobiDB-lite"/>
    </source>
</evidence>
<keyword evidence="3" id="KW-1185">Reference proteome</keyword>
<feature type="compositionally biased region" description="Basic and acidic residues" evidence="1">
    <location>
        <begin position="8"/>
        <end position="29"/>
    </location>
</feature>
<accession>R0KKM8</accession>
<name>R0KKM8_NOSB1</name>
<dbReference type="EMBL" id="KB910429">
    <property type="protein sequence ID" value="EOB11171.1"/>
    <property type="molecule type" value="Genomic_DNA"/>
</dbReference>
<protein>
    <submittedName>
        <fullName evidence="2">Putative spore wall protein 8</fullName>
    </submittedName>
</protein>
<dbReference type="OrthoDB" id="2195041at2759"/>
<reference evidence="2 3" key="1">
    <citation type="journal article" date="2013" name="BMC Genomics">
        <title>Comparative genomics of parasitic silkworm microsporidia reveal an association between genome expansion and host adaptation.</title>
        <authorList>
            <person name="Pan G."/>
            <person name="Xu J."/>
            <person name="Li T."/>
            <person name="Xia Q."/>
            <person name="Liu S.L."/>
            <person name="Zhang G."/>
            <person name="Li S."/>
            <person name="Li C."/>
            <person name="Liu H."/>
            <person name="Yang L."/>
            <person name="Liu T."/>
            <person name="Zhang X."/>
            <person name="Wu Z."/>
            <person name="Fan W."/>
            <person name="Dang X."/>
            <person name="Xiang H."/>
            <person name="Tao M."/>
            <person name="Li Y."/>
            <person name="Hu J."/>
            <person name="Li Z."/>
            <person name="Lin L."/>
            <person name="Luo J."/>
            <person name="Geng L."/>
            <person name="Wang L."/>
            <person name="Long M."/>
            <person name="Wan Y."/>
            <person name="He N."/>
            <person name="Zhang Z."/>
            <person name="Lu C."/>
            <person name="Keeling P.J."/>
            <person name="Wang J."/>
            <person name="Xiang Z."/>
            <person name="Zhou Z."/>
        </authorList>
    </citation>
    <scope>NUCLEOTIDE SEQUENCE [LARGE SCALE GENOMIC DNA]</scope>
    <source>
        <strain evidence="3">CQ1 / CVCC 102059</strain>
    </source>
</reference>
<evidence type="ECO:0000313" key="3">
    <source>
        <dbReference type="Proteomes" id="UP000016927"/>
    </source>
</evidence>
<feature type="compositionally biased region" description="Polar residues" evidence="1">
    <location>
        <begin position="31"/>
        <end position="40"/>
    </location>
</feature>
<dbReference type="Proteomes" id="UP000016927">
    <property type="component" value="Unassembled WGS sequence"/>
</dbReference>
<dbReference type="HOGENOM" id="CLU_1635884_0_0_1"/>
<dbReference type="VEuPathDB" id="MicrosporidiaDB:NBO_1522g0001"/>
<evidence type="ECO:0000313" key="2">
    <source>
        <dbReference type="EMBL" id="EOB11171.1"/>
    </source>
</evidence>